<dbReference type="InterPro" id="IPR036390">
    <property type="entry name" value="WH_DNA-bd_sf"/>
</dbReference>
<evidence type="ECO:0000256" key="3">
    <source>
        <dbReference type="ARBA" id="ARBA00023163"/>
    </source>
</evidence>
<dbReference type="PROSITE" id="PS50949">
    <property type="entry name" value="HTH_GNTR"/>
    <property type="match status" value="1"/>
</dbReference>
<dbReference type="SUPFAM" id="SSF46785">
    <property type="entry name" value="Winged helix' DNA-binding domain"/>
    <property type="match status" value="1"/>
</dbReference>
<keyword evidence="2" id="KW-0238">DNA-binding</keyword>
<gene>
    <name evidence="6" type="ORF">M8231_01180</name>
</gene>
<dbReference type="Pfam" id="PF00392">
    <property type="entry name" value="GntR"/>
    <property type="match status" value="1"/>
</dbReference>
<evidence type="ECO:0000256" key="1">
    <source>
        <dbReference type="ARBA" id="ARBA00023015"/>
    </source>
</evidence>
<accession>A0ABY4SLH8</accession>
<dbReference type="Pfam" id="PF07729">
    <property type="entry name" value="FCD"/>
    <property type="match status" value="1"/>
</dbReference>
<reference evidence="6" key="1">
    <citation type="submission" date="2022-05" db="EMBL/GenBank/DDBJ databases">
        <title>Brevundimonas albigilva TT17 genome sequence.</title>
        <authorList>
            <person name="Lee K."/>
            <person name="Son H."/>
        </authorList>
    </citation>
    <scope>NUCLEOTIDE SEQUENCE</scope>
    <source>
        <strain evidence="6">TT17</strain>
    </source>
</reference>
<dbReference type="Gene3D" id="1.20.120.530">
    <property type="entry name" value="GntR ligand-binding domain-like"/>
    <property type="match status" value="1"/>
</dbReference>
<feature type="domain" description="HTH gntR-type" evidence="5">
    <location>
        <begin position="18"/>
        <end position="86"/>
    </location>
</feature>
<dbReference type="InterPro" id="IPR008920">
    <property type="entry name" value="TF_FadR/GntR_C"/>
</dbReference>
<dbReference type="SUPFAM" id="SSF48008">
    <property type="entry name" value="GntR ligand-binding domain-like"/>
    <property type="match status" value="1"/>
</dbReference>
<dbReference type="PANTHER" id="PTHR43537">
    <property type="entry name" value="TRANSCRIPTIONAL REGULATOR, GNTR FAMILY"/>
    <property type="match status" value="1"/>
</dbReference>
<keyword evidence="3" id="KW-0804">Transcription</keyword>
<keyword evidence="7" id="KW-1185">Reference proteome</keyword>
<keyword evidence="1" id="KW-0805">Transcription regulation</keyword>
<organism evidence="6 7">
    <name type="scientific">Brevundimonas albigilva</name>
    <dbReference type="NCBI Taxonomy" id="1312364"/>
    <lineage>
        <taxon>Bacteria</taxon>
        <taxon>Pseudomonadati</taxon>
        <taxon>Pseudomonadota</taxon>
        <taxon>Alphaproteobacteria</taxon>
        <taxon>Caulobacterales</taxon>
        <taxon>Caulobacteraceae</taxon>
        <taxon>Brevundimonas</taxon>
    </lineage>
</organism>
<dbReference type="PRINTS" id="PR00035">
    <property type="entry name" value="HTHGNTR"/>
</dbReference>
<dbReference type="SMART" id="SM00895">
    <property type="entry name" value="FCD"/>
    <property type="match status" value="1"/>
</dbReference>
<evidence type="ECO:0000259" key="5">
    <source>
        <dbReference type="PROSITE" id="PS50949"/>
    </source>
</evidence>
<feature type="region of interest" description="Disordered" evidence="4">
    <location>
        <begin position="1"/>
        <end position="20"/>
    </location>
</feature>
<dbReference type="Proteomes" id="UP001055429">
    <property type="component" value="Chromosome"/>
</dbReference>
<dbReference type="Gene3D" id="1.10.10.10">
    <property type="entry name" value="Winged helix-like DNA-binding domain superfamily/Winged helix DNA-binding domain"/>
    <property type="match status" value="1"/>
</dbReference>
<evidence type="ECO:0000313" key="6">
    <source>
        <dbReference type="EMBL" id="URI15638.1"/>
    </source>
</evidence>
<evidence type="ECO:0000256" key="4">
    <source>
        <dbReference type="SAM" id="MobiDB-lite"/>
    </source>
</evidence>
<evidence type="ECO:0000256" key="2">
    <source>
        <dbReference type="ARBA" id="ARBA00023125"/>
    </source>
</evidence>
<dbReference type="EMBL" id="CP097649">
    <property type="protein sequence ID" value="URI15638.1"/>
    <property type="molecule type" value="Genomic_DNA"/>
</dbReference>
<dbReference type="SMART" id="SM00345">
    <property type="entry name" value="HTH_GNTR"/>
    <property type="match status" value="1"/>
</dbReference>
<protein>
    <submittedName>
        <fullName evidence="6">FadR family transcriptional regulator</fullName>
    </submittedName>
</protein>
<proteinExistence type="predicted"/>
<dbReference type="InterPro" id="IPR011711">
    <property type="entry name" value="GntR_C"/>
</dbReference>
<dbReference type="PANTHER" id="PTHR43537:SF44">
    <property type="entry name" value="GNTR FAMILY REGULATORY PROTEIN"/>
    <property type="match status" value="1"/>
</dbReference>
<evidence type="ECO:0000313" key="7">
    <source>
        <dbReference type="Proteomes" id="UP001055429"/>
    </source>
</evidence>
<dbReference type="CDD" id="cd07377">
    <property type="entry name" value="WHTH_GntR"/>
    <property type="match status" value="1"/>
</dbReference>
<dbReference type="InterPro" id="IPR000524">
    <property type="entry name" value="Tscrpt_reg_HTH_GntR"/>
</dbReference>
<dbReference type="InterPro" id="IPR036388">
    <property type="entry name" value="WH-like_DNA-bd_sf"/>
</dbReference>
<sequence length="246" mass="26860">MSASPVQARPGRRKAGKERLHGSIAHQLGVEIVSGRHQPGDILTNEIEFSERLQVSRSAYREAVRILAAKGLVESRPRVGTRVTEMNRWNLLDPDVLAWFFEAEPARALVEGLFELRMIVEPAAAALAAERRTGPQIEAMREALQTMERAGLKTEAGQSADRDFHQLVLDATGNAPLVSLASTIGAGVRWTTFYKGRKHKLPPDPMPEHWAVFDAIAAGDAGGARKAMDVLVANSRAQAAEALEDR</sequence>
<name>A0ABY4SLH8_9CAUL</name>
<dbReference type="RefSeq" id="WP_249751554.1">
    <property type="nucleotide sequence ID" value="NZ_CP097298.1"/>
</dbReference>